<dbReference type="AlphaFoldDB" id="A0A1H9GV44"/>
<evidence type="ECO:0000313" key="2">
    <source>
        <dbReference type="Proteomes" id="UP000199028"/>
    </source>
</evidence>
<reference evidence="2" key="1">
    <citation type="submission" date="2016-10" db="EMBL/GenBank/DDBJ databases">
        <authorList>
            <person name="Varghese N."/>
            <person name="Submissions S."/>
        </authorList>
    </citation>
    <scope>NUCLEOTIDE SEQUENCE [LARGE SCALE GENOMIC DNA]</scope>
    <source>
        <strain evidence="2">CGMCC 4.578</strain>
    </source>
</reference>
<accession>A0A1H9GV44</accession>
<keyword evidence="2" id="KW-1185">Reference proteome</keyword>
<sequence length="371" mass="39682">MPFADELIGAQTVRALTAALRTAVPRARLPRLRAAETALAPLALRERSDLVRDALLADLPGDYASFAQTVRAAAAGAPSFTGWLIWPVTSAVAAKAIGEGGVEAFDDALALLAELTPRLTSEFALRALLNQDLGRALDAIGPWTRSESADVRRLASEGTRPLLPWAVRVPGVLADPKATLPILDALYRDESEYVRRSVANHLNDISRRDPDLVVATAAAWMAAPDANTERVVRHGLRTLVKQGHPGALALLGFTSAHLDVTGPLLTSGTVAIGETLSFTGSVRNLGQEPARLVIDYVVHHLKANGTLTGKTFKLTTRTVEPGETYELSRAHSFRVLTTRRYHPGQHAVELQVNGVRSGRAEFMLVAAEGGG</sequence>
<evidence type="ECO:0000313" key="1">
    <source>
        <dbReference type="EMBL" id="SEQ53900.1"/>
    </source>
</evidence>
<dbReference type="Gene3D" id="1.25.40.290">
    <property type="entry name" value="ARM repeat domains"/>
    <property type="match status" value="1"/>
</dbReference>
<dbReference type="RefSeq" id="WP_090064205.1">
    <property type="nucleotide sequence ID" value="NZ_FOFT01000002.1"/>
</dbReference>
<organism evidence="1 2">
    <name type="scientific">Lentzea flaviverrucosa</name>
    <dbReference type="NCBI Taxonomy" id="200379"/>
    <lineage>
        <taxon>Bacteria</taxon>
        <taxon>Bacillati</taxon>
        <taxon>Actinomycetota</taxon>
        <taxon>Actinomycetes</taxon>
        <taxon>Pseudonocardiales</taxon>
        <taxon>Pseudonocardiaceae</taxon>
        <taxon>Lentzea</taxon>
    </lineage>
</organism>
<proteinExistence type="predicted"/>
<name>A0A1H9GV44_9PSEU</name>
<dbReference type="SUPFAM" id="SSF48371">
    <property type="entry name" value="ARM repeat"/>
    <property type="match status" value="1"/>
</dbReference>
<dbReference type="OrthoDB" id="9797162at2"/>
<dbReference type="InterPro" id="IPR016024">
    <property type="entry name" value="ARM-type_fold"/>
</dbReference>
<gene>
    <name evidence="1" type="ORF">SAMN05216195_102678</name>
</gene>
<dbReference type="EMBL" id="FOFT01000002">
    <property type="protein sequence ID" value="SEQ53900.1"/>
    <property type="molecule type" value="Genomic_DNA"/>
</dbReference>
<protein>
    <submittedName>
        <fullName evidence="1">3-methyladenine DNA glycosylase AlkC</fullName>
    </submittedName>
</protein>
<dbReference type="Proteomes" id="UP000199028">
    <property type="component" value="Unassembled WGS sequence"/>
</dbReference>